<organism evidence="3 4">
    <name type="scientific">Rotaria magnacalcarata</name>
    <dbReference type="NCBI Taxonomy" id="392030"/>
    <lineage>
        <taxon>Eukaryota</taxon>
        <taxon>Metazoa</taxon>
        <taxon>Spiralia</taxon>
        <taxon>Gnathifera</taxon>
        <taxon>Rotifera</taxon>
        <taxon>Eurotatoria</taxon>
        <taxon>Bdelloidea</taxon>
        <taxon>Philodinida</taxon>
        <taxon>Philodinidae</taxon>
        <taxon>Rotaria</taxon>
    </lineage>
</organism>
<proteinExistence type="predicted"/>
<dbReference type="InterPro" id="IPR011993">
    <property type="entry name" value="PH-like_dom_sf"/>
</dbReference>
<evidence type="ECO:0000313" key="3">
    <source>
        <dbReference type="EMBL" id="CAF5146430.1"/>
    </source>
</evidence>
<gene>
    <name evidence="3" type="ORF">BYL167_LOCUS71284</name>
</gene>
<dbReference type="InterPro" id="IPR049385">
    <property type="entry name" value="FAK1-like_FERM_C"/>
</dbReference>
<dbReference type="Pfam" id="PF21477">
    <property type="entry name" value="FERM_C_FAK1"/>
    <property type="match status" value="1"/>
</dbReference>
<dbReference type="SUPFAM" id="SSF50729">
    <property type="entry name" value="PH domain-like"/>
    <property type="match status" value="1"/>
</dbReference>
<keyword evidence="1" id="KW-0812">Transmembrane</keyword>
<sequence length="134" mass="14984">MFGIGNKKRIHAILAILKFFFYTFFLGQVEWSVPISLVLGPSDGISYRTQNSTELTKMTTFENVLSISTTKVNSDDRGILKLMIAGSSETLTLKFPSFSEANDIAILIDGYCMFINKSTHSIWRSIVDEQSSIS</sequence>
<protein>
    <recommendedName>
        <fullName evidence="2">FERM domain-containing protein</fullName>
    </recommendedName>
</protein>
<dbReference type="PROSITE" id="PS50057">
    <property type="entry name" value="FERM_3"/>
    <property type="match status" value="1"/>
</dbReference>
<comment type="caution">
    <text evidence="3">The sequence shown here is derived from an EMBL/GenBank/DDBJ whole genome shotgun (WGS) entry which is preliminary data.</text>
</comment>
<dbReference type="EMBL" id="CAJOBH010255012">
    <property type="protein sequence ID" value="CAF5146430.1"/>
    <property type="molecule type" value="Genomic_DNA"/>
</dbReference>
<feature type="non-terminal residue" evidence="3">
    <location>
        <position position="1"/>
    </location>
</feature>
<keyword evidence="1" id="KW-1133">Transmembrane helix</keyword>
<evidence type="ECO:0000259" key="2">
    <source>
        <dbReference type="PROSITE" id="PS50057"/>
    </source>
</evidence>
<accession>A0A8S3G0U1</accession>
<name>A0A8S3G0U1_9BILA</name>
<reference evidence="3" key="1">
    <citation type="submission" date="2021-02" db="EMBL/GenBank/DDBJ databases">
        <authorList>
            <person name="Nowell W R."/>
        </authorList>
    </citation>
    <scope>NUCLEOTIDE SEQUENCE</scope>
</reference>
<evidence type="ECO:0000256" key="1">
    <source>
        <dbReference type="SAM" id="Phobius"/>
    </source>
</evidence>
<dbReference type="AlphaFoldDB" id="A0A8S3G0U1"/>
<dbReference type="Gene3D" id="2.30.29.30">
    <property type="entry name" value="Pleckstrin-homology domain (PH domain)/Phosphotyrosine-binding domain (PTB)"/>
    <property type="match status" value="1"/>
</dbReference>
<feature type="domain" description="FERM" evidence="2">
    <location>
        <begin position="1"/>
        <end position="119"/>
    </location>
</feature>
<dbReference type="InterPro" id="IPR000299">
    <property type="entry name" value="FERM_domain"/>
</dbReference>
<keyword evidence="1" id="KW-0472">Membrane</keyword>
<feature type="transmembrane region" description="Helical" evidence="1">
    <location>
        <begin position="12"/>
        <end position="31"/>
    </location>
</feature>
<evidence type="ECO:0000313" key="4">
    <source>
        <dbReference type="Proteomes" id="UP000681967"/>
    </source>
</evidence>
<dbReference type="Proteomes" id="UP000681967">
    <property type="component" value="Unassembled WGS sequence"/>
</dbReference>